<dbReference type="InterPro" id="IPR019587">
    <property type="entry name" value="Polyketide_cyclase/dehydratase"/>
</dbReference>
<dbReference type="EMBL" id="BJOU01000001">
    <property type="protein sequence ID" value="GED96294.1"/>
    <property type="molecule type" value="Genomic_DNA"/>
</dbReference>
<dbReference type="Proteomes" id="UP000444980">
    <property type="component" value="Unassembled WGS sequence"/>
</dbReference>
<dbReference type="Pfam" id="PF10604">
    <property type="entry name" value="Polyketide_cyc2"/>
    <property type="match status" value="1"/>
</dbReference>
<gene>
    <name evidence="1" type="ORF">nbrc107697_03330</name>
</gene>
<evidence type="ECO:0000313" key="2">
    <source>
        <dbReference type="Proteomes" id="UP000444980"/>
    </source>
</evidence>
<evidence type="ECO:0008006" key="3">
    <source>
        <dbReference type="Google" id="ProtNLM"/>
    </source>
</evidence>
<dbReference type="InterPro" id="IPR023393">
    <property type="entry name" value="START-like_dom_sf"/>
</dbReference>
<name>A0A7M3SUH0_9ACTN</name>
<evidence type="ECO:0000313" key="1">
    <source>
        <dbReference type="EMBL" id="GED96294.1"/>
    </source>
</evidence>
<dbReference type="OrthoDB" id="3371087at2"/>
<dbReference type="SUPFAM" id="SSF55961">
    <property type="entry name" value="Bet v1-like"/>
    <property type="match status" value="1"/>
</dbReference>
<reference evidence="2" key="1">
    <citation type="submission" date="2019-06" db="EMBL/GenBank/DDBJ databases">
        <title>Gordonia isolated from sludge of a wastewater treatment plant.</title>
        <authorList>
            <person name="Tamura T."/>
            <person name="Aoyama K."/>
            <person name="Kang Y."/>
            <person name="Saito S."/>
            <person name="Akiyama N."/>
            <person name="Yazawa K."/>
            <person name="Gonoi T."/>
            <person name="Mikami Y."/>
        </authorList>
    </citation>
    <scope>NUCLEOTIDE SEQUENCE [LARGE SCALE GENOMIC DNA]</scope>
    <source>
        <strain evidence="2">NBRC 107697</strain>
    </source>
</reference>
<dbReference type="AlphaFoldDB" id="A0A7M3SUH0"/>
<proteinExistence type="predicted"/>
<keyword evidence="2" id="KW-1185">Reference proteome</keyword>
<sequence>MITMERTVTTAASPDAVFAYLSDFTTAAQWDPNAVEVVRTTGDGGVGTVYRVTSKFAGRTTELDYCVVDLEQTSLIRLVGEKKSITAVDTITIGSDDAGTHVTYAVEFSFHGPLRLAEPLLKFAVADLFKSGAIGLSEALDRPTV</sequence>
<protein>
    <recommendedName>
        <fullName evidence="3">Polyketide cyclase</fullName>
    </recommendedName>
</protein>
<dbReference type="Gene3D" id="3.30.530.20">
    <property type="match status" value="1"/>
</dbReference>
<organism evidence="1 2">
    <name type="scientific">Gordonia crocea</name>
    <dbReference type="NCBI Taxonomy" id="589162"/>
    <lineage>
        <taxon>Bacteria</taxon>
        <taxon>Bacillati</taxon>
        <taxon>Actinomycetota</taxon>
        <taxon>Actinomycetes</taxon>
        <taxon>Mycobacteriales</taxon>
        <taxon>Gordoniaceae</taxon>
        <taxon>Gordonia</taxon>
    </lineage>
</organism>
<dbReference type="RefSeq" id="WP_161925788.1">
    <property type="nucleotide sequence ID" value="NZ_BJOU01000001.1"/>
</dbReference>
<accession>A0A7M3SUH0</accession>
<comment type="caution">
    <text evidence="1">The sequence shown here is derived from an EMBL/GenBank/DDBJ whole genome shotgun (WGS) entry which is preliminary data.</text>
</comment>